<evidence type="ECO:0000313" key="14">
    <source>
        <dbReference type="EMBL" id="KAK5989300.1"/>
    </source>
</evidence>
<comment type="similarity">
    <text evidence="8">Belongs to the helicase family. Dicer subfamily.</text>
</comment>
<feature type="region of interest" description="Disordered" evidence="9">
    <location>
        <begin position="37"/>
        <end position="79"/>
    </location>
</feature>
<dbReference type="InterPro" id="IPR011545">
    <property type="entry name" value="DEAD/DEAH_box_helicase_dom"/>
</dbReference>
<keyword evidence="2" id="KW-0677">Repeat</keyword>
<dbReference type="PANTHER" id="PTHR14950:SF37">
    <property type="entry name" value="ENDORIBONUCLEASE DICER"/>
    <property type="match status" value="1"/>
</dbReference>
<feature type="domain" description="Helicase ATP-binding" evidence="11">
    <location>
        <begin position="91"/>
        <end position="268"/>
    </location>
</feature>
<evidence type="ECO:0000256" key="2">
    <source>
        <dbReference type="ARBA" id="ARBA00022737"/>
    </source>
</evidence>
<dbReference type="Gene3D" id="3.40.50.300">
    <property type="entry name" value="P-loop containing nucleotide triphosphate hydrolases"/>
    <property type="match status" value="2"/>
</dbReference>
<evidence type="ECO:0000256" key="4">
    <source>
        <dbReference type="ARBA" id="ARBA00022801"/>
    </source>
</evidence>
<dbReference type="SMART" id="SM00535">
    <property type="entry name" value="RIBOc"/>
    <property type="match status" value="2"/>
</dbReference>
<dbReference type="PANTHER" id="PTHR14950">
    <property type="entry name" value="DICER-RELATED"/>
    <property type="match status" value="1"/>
</dbReference>
<dbReference type="PROSITE" id="PS51327">
    <property type="entry name" value="DICER_DSRBF"/>
    <property type="match status" value="1"/>
</dbReference>
<feature type="domain" description="RNase III" evidence="10">
    <location>
        <begin position="963"/>
        <end position="1106"/>
    </location>
</feature>
<feature type="domain" description="Helicase C-terminal" evidence="12">
    <location>
        <begin position="426"/>
        <end position="591"/>
    </location>
</feature>
<gene>
    <name evidence="14" type="ORF">PT974_10813</name>
</gene>
<dbReference type="Pfam" id="PF00636">
    <property type="entry name" value="Ribonuclease_3"/>
    <property type="match status" value="2"/>
</dbReference>
<keyword evidence="8" id="KW-0694">RNA-binding</keyword>
<evidence type="ECO:0000256" key="9">
    <source>
        <dbReference type="SAM" id="MobiDB-lite"/>
    </source>
</evidence>
<dbReference type="InterPro" id="IPR038248">
    <property type="entry name" value="Dicer_dimer_sf"/>
</dbReference>
<sequence length="1438" mass="161825">MDVPGHAASNSASEDDTDSFLDGSGFDESSLVAGNGVTHHTLSSSNIRDTLSKASQDASSGVQASLPSGEAEDESENSTGAMSLRAYQLEMLDQSLKKNAIVAMDTGSGKTQVAVLRIKAELEKGVPEKIIWFLAPTVSLCAQQFEVIKLQIPAANMRMLTGNDNVDTWNDGIWKVILDGVAIVISTYQILLDAMNHAFITMEQLSLIVFDEVHNCTGKSAGNKIMADHYQPRKLAGKKVPAILGLTATPSVRSDVHDLERLETIMDAKCVSPTLHRDELLKCVKRPQITHLTYTPRTPHTTPSMRSLQQAYFNLDIRRDPYILGLRADPTDRNKRALIKAIEKYDTYSQGQLKGFSGRALEVCQQLGPWAADFYISKIIEIYLRKVGSGDEFFDNWLSEDKKYIAEALRQQPDDLSEKANLLINALSSADNSVVGIIFVKERAMVTMLSEVLRLNPLIKEKYRIGTMVGTSNNSGRKRALYEFAGAADLKSLQNFRSGKLNLLIATSVLEEGIDVPACNLVICFDNPATPKSFIQRRGRARMKDSHLVLFLESTSTVVMQWEVLESEMRLLYEDEEREFRRMQKDEESENGSDACFVVESTGARLDFDNAKSHLEHFCRVLAQGEYVDGRPDYIIHRHTEGWPGILSATVLLPSFVPAELRQAESSTKWRSEKNATKDAAFQAYVALYKAKLINEHLLPLKSEDITGPETRAAEVSVEPLINPWIRVSGAWLEPSDKWSYSLGCIDEYGQAMGSYEVALPVWLNQPLPMQLYLDRDKKWELRISEGRPIPHAQMESMPDHTSALLAFHFGHRWQVEERPHVVRVTATDAMLSMDQIGIGKFDLADEEVKQGRYLIRDNTKTPFLYRGLIPVKPLAREIQRAFFEYETAPSDVPYLDLWQWTKRSDLLHPTQGDARKEIVSTKLYQRVLPLSSATVDIVPVTRAQFGMTIPCLIHQMEVMLIAKELAETLLQPVGISNLDLVREAICSRSAGEPVHYERLEFLGDSILKFCTSIQASAENPDWPEGYLSFYRDRLVSNSRLSRATQESGLAKFIIVKAFTGHKWRPLYLDTHLQVEQAVEPERKMSTKTLADVVEALIGASYVEGGLPKALKCISFFLGEREWKDVGVGRQILFDLPPANEPLSPLLAPLEELIGYKFQKKALLIESMTHASYIADTGKRSLERLEFLGDAILDNIIVTKVFASKPSLPHHRMHTLKTAMVNGDFIAFMTMEHRLRVSESVVVTDAESTTKVTTQDTYMYLWEFMRHSSISIGLEQKETKNRHMRMRDSILELMKHGNRYPWDLLAHLQPKKFYSDLFEALLGAVWIDSGSIDTCKEVVRRFGMLDYLDRIMRDEVHCLHPKEHLGMLAATESVAYILDARDRSNGEKEHLCKVIVGKRVVVEVDDGVNREEVKTKAAQAAVEVLLAEKANGEMVMSE</sequence>
<evidence type="ECO:0000259" key="10">
    <source>
        <dbReference type="PROSITE" id="PS50142"/>
    </source>
</evidence>
<keyword evidence="7" id="KW-0051">Antiviral defense</keyword>
<reference evidence="14 15" key="1">
    <citation type="submission" date="2024-01" db="EMBL/GenBank/DDBJ databases">
        <title>Complete genome of Cladobotryum mycophilum ATHUM6906.</title>
        <authorList>
            <person name="Christinaki A.C."/>
            <person name="Myridakis A.I."/>
            <person name="Kouvelis V.N."/>
        </authorList>
    </citation>
    <scope>NUCLEOTIDE SEQUENCE [LARGE SCALE GENOMIC DNA]</scope>
    <source>
        <strain evidence="14 15">ATHUM6906</strain>
    </source>
</reference>
<evidence type="ECO:0000256" key="3">
    <source>
        <dbReference type="ARBA" id="ARBA00022741"/>
    </source>
</evidence>
<feature type="compositionally biased region" description="Polar residues" evidence="9">
    <location>
        <begin position="38"/>
        <end position="66"/>
    </location>
</feature>
<dbReference type="PROSITE" id="PS00517">
    <property type="entry name" value="RNASE_3_1"/>
    <property type="match status" value="2"/>
</dbReference>
<dbReference type="InterPro" id="IPR005034">
    <property type="entry name" value="Dicer_dimerisation"/>
</dbReference>
<dbReference type="Gene3D" id="3.30.160.380">
    <property type="entry name" value="Dicer dimerisation domain"/>
    <property type="match status" value="1"/>
</dbReference>
<feature type="domain" description="RNase III" evidence="10">
    <location>
        <begin position="1147"/>
        <end position="1330"/>
    </location>
</feature>
<keyword evidence="4" id="KW-0378">Hydrolase</keyword>
<dbReference type="InterPro" id="IPR001650">
    <property type="entry name" value="Helicase_C-like"/>
</dbReference>
<dbReference type="SMART" id="SM00490">
    <property type="entry name" value="HELICc"/>
    <property type="match status" value="1"/>
</dbReference>
<proteinExistence type="inferred from homology"/>
<protein>
    <submittedName>
        <fullName evidence="14">Dicer-like protein 2</fullName>
    </submittedName>
</protein>
<keyword evidence="15" id="KW-1185">Reference proteome</keyword>
<dbReference type="Pfam" id="PF03368">
    <property type="entry name" value="Dicer_dimer"/>
    <property type="match status" value="1"/>
</dbReference>
<dbReference type="SUPFAM" id="SSF52540">
    <property type="entry name" value="P-loop containing nucleoside triphosphate hydrolases"/>
    <property type="match status" value="1"/>
</dbReference>
<evidence type="ECO:0000256" key="7">
    <source>
        <dbReference type="ARBA" id="ARBA00023118"/>
    </source>
</evidence>
<dbReference type="CDD" id="cd18034">
    <property type="entry name" value="DEXHc_dicer"/>
    <property type="match status" value="1"/>
</dbReference>
<evidence type="ECO:0000259" key="13">
    <source>
        <dbReference type="PROSITE" id="PS51327"/>
    </source>
</evidence>
<keyword evidence="5" id="KW-0347">Helicase</keyword>
<evidence type="ECO:0000259" key="11">
    <source>
        <dbReference type="PROSITE" id="PS51192"/>
    </source>
</evidence>
<dbReference type="InterPro" id="IPR000999">
    <property type="entry name" value="RNase_III_dom"/>
</dbReference>
<feature type="domain" description="Dicer dsRNA-binding fold" evidence="13">
    <location>
        <begin position="611"/>
        <end position="708"/>
    </location>
</feature>
<dbReference type="Pfam" id="PF00270">
    <property type="entry name" value="DEAD"/>
    <property type="match status" value="1"/>
</dbReference>
<keyword evidence="6" id="KW-0067">ATP-binding</keyword>
<dbReference type="InterPro" id="IPR027417">
    <property type="entry name" value="P-loop_NTPase"/>
</dbReference>
<dbReference type="SUPFAM" id="SSF69065">
    <property type="entry name" value="RNase III domain-like"/>
    <property type="match status" value="2"/>
</dbReference>
<evidence type="ECO:0000256" key="6">
    <source>
        <dbReference type="ARBA" id="ARBA00022840"/>
    </source>
</evidence>
<dbReference type="Gene3D" id="1.10.1520.10">
    <property type="entry name" value="Ribonuclease III domain"/>
    <property type="match status" value="2"/>
</dbReference>
<keyword evidence="3" id="KW-0547">Nucleotide-binding</keyword>
<feature type="region of interest" description="Disordered" evidence="9">
    <location>
        <begin position="1"/>
        <end position="25"/>
    </location>
</feature>
<dbReference type="CDD" id="cd00593">
    <property type="entry name" value="RIBOc"/>
    <property type="match status" value="2"/>
</dbReference>
<dbReference type="EMBL" id="JAVFKD010000015">
    <property type="protein sequence ID" value="KAK5989300.1"/>
    <property type="molecule type" value="Genomic_DNA"/>
</dbReference>
<accession>A0ABR0SC03</accession>
<evidence type="ECO:0000256" key="1">
    <source>
        <dbReference type="ARBA" id="ARBA00022721"/>
    </source>
</evidence>
<dbReference type="InterPro" id="IPR036389">
    <property type="entry name" value="RNase_III_sf"/>
</dbReference>
<dbReference type="Proteomes" id="UP001338125">
    <property type="component" value="Unassembled WGS sequence"/>
</dbReference>
<comment type="caution">
    <text evidence="14">The sequence shown here is derived from an EMBL/GenBank/DDBJ whole genome shotgun (WGS) entry which is preliminary data.</text>
</comment>
<organism evidence="14 15">
    <name type="scientific">Cladobotryum mycophilum</name>
    <dbReference type="NCBI Taxonomy" id="491253"/>
    <lineage>
        <taxon>Eukaryota</taxon>
        <taxon>Fungi</taxon>
        <taxon>Dikarya</taxon>
        <taxon>Ascomycota</taxon>
        <taxon>Pezizomycotina</taxon>
        <taxon>Sordariomycetes</taxon>
        <taxon>Hypocreomycetidae</taxon>
        <taxon>Hypocreales</taxon>
        <taxon>Hypocreaceae</taxon>
        <taxon>Cladobotryum</taxon>
    </lineage>
</organism>
<evidence type="ECO:0000256" key="8">
    <source>
        <dbReference type="PROSITE-ProRule" id="PRU00657"/>
    </source>
</evidence>
<keyword evidence="1" id="KW-0930">Antiviral protein</keyword>
<evidence type="ECO:0000256" key="5">
    <source>
        <dbReference type="ARBA" id="ARBA00022806"/>
    </source>
</evidence>
<dbReference type="PROSITE" id="PS51192">
    <property type="entry name" value="HELICASE_ATP_BIND_1"/>
    <property type="match status" value="1"/>
</dbReference>
<dbReference type="SMART" id="SM00487">
    <property type="entry name" value="DEXDc"/>
    <property type="match status" value="1"/>
</dbReference>
<dbReference type="PROSITE" id="PS51194">
    <property type="entry name" value="HELICASE_CTER"/>
    <property type="match status" value="1"/>
</dbReference>
<dbReference type="Pfam" id="PF00271">
    <property type="entry name" value="Helicase_C"/>
    <property type="match status" value="1"/>
</dbReference>
<evidence type="ECO:0000313" key="15">
    <source>
        <dbReference type="Proteomes" id="UP001338125"/>
    </source>
</evidence>
<dbReference type="InterPro" id="IPR014001">
    <property type="entry name" value="Helicase_ATP-bd"/>
</dbReference>
<evidence type="ECO:0000259" key="12">
    <source>
        <dbReference type="PROSITE" id="PS51194"/>
    </source>
</evidence>
<name>A0ABR0SC03_9HYPO</name>
<dbReference type="PROSITE" id="PS50142">
    <property type="entry name" value="RNASE_3_2"/>
    <property type="match status" value="2"/>
</dbReference>